<name>A0A087CPY0_9BIFI</name>
<reference evidence="1 2" key="1">
    <citation type="submission" date="2014-03" db="EMBL/GenBank/DDBJ databases">
        <title>Genomics of Bifidobacteria.</title>
        <authorList>
            <person name="Ventura M."/>
            <person name="Milani C."/>
            <person name="Lugli G.A."/>
        </authorList>
    </citation>
    <scope>NUCLEOTIDE SEQUENCE [LARGE SCALE GENOMIC DNA]</scope>
    <source>
        <strain evidence="1 2">LMG 14934</strain>
    </source>
</reference>
<organism evidence="1 2">
    <name type="scientific">Bifidobacterium pullorum subsp. saeculare DSM 6531 = LMG 14934</name>
    <dbReference type="NCBI Taxonomy" id="1437611"/>
    <lineage>
        <taxon>Bacteria</taxon>
        <taxon>Bacillati</taxon>
        <taxon>Actinomycetota</taxon>
        <taxon>Actinomycetes</taxon>
        <taxon>Bifidobacteriales</taxon>
        <taxon>Bifidobacteriaceae</taxon>
        <taxon>Bifidobacterium</taxon>
    </lineage>
</organism>
<accession>A0A087CPY0</accession>
<evidence type="ECO:0000313" key="1">
    <source>
        <dbReference type="EMBL" id="KFI85330.1"/>
    </source>
</evidence>
<evidence type="ECO:0000313" key="2">
    <source>
        <dbReference type="Proteomes" id="UP000029040"/>
    </source>
</evidence>
<dbReference type="Proteomes" id="UP000029040">
    <property type="component" value="Unassembled WGS sequence"/>
</dbReference>
<protein>
    <submittedName>
        <fullName evidence="1">Uncharacterized protein</fullName>
    </submittedName>
</protein>
<comment type="caution">
    <text evidence="1">The sequence shown here is derived from an EMBL/GenBank/DDBJ whole genome shotgun (WGS) entry which is preliminary data.</text>
</comment>
<gene>
    <name evidence="1" type="ORF">BSAE_1908</name>
</gene>
<sequence>MCWQPVSERYHHSYLLEPAHLPVSLMPYIG</sequence>
<dbReference type="EMBL" id="JGZM01000009">
    <property type="protein sequence ID" value="KFI85330.1"/>
    <property type="molecule type" value="Genomic_DNA"/>
</dbReference>
<dbReference type="AlphaFoldDB" id="A0A087CPY0"/>
<proteinExistence type="predicted"/>